<dbReference type="CDD" id="cd13896">
    <property type="entry name" value="CuRO_3_CopA"/>
    <property type="match status" value="1"/>
</dbReference>
<evidence type="ECO:0000256" key="1">
    <source>
        <dbReference type="ARBA" id="ARBA00022723"/>
    </source>
</evidence>
<dbReference type="SUPFAM" id="SSF49503">
    <property type="entry name" value="Cupredoxins"/>
    <property type="match status" value="3"/>
</dbReference>
<dbReference type="InterPro" id="IPR001117">
    <property type="entry name" value="Cu-oxidase_2nd"/>
</dbReference>
<reference evidence="8 9" key="1">
    <citation type="submission" date="2018-06" db="EMBL/GenBank/DDBJ databases">
        <authorList>
            <consortium name="Pathogen Informatics"/>
            <person name="Doyle S."/>
        </authorList>
    </citation>
    <scope>NUCLEOTIDE SEQUENCE [LARGE SCALE GENOMIC DNA]</scope>
    <source>
        <strain evidence="8 9">NCTC10821</strain>
    </source>
</reference>
<dbReference type="PANTHER" id="PTHR11709">
    <property type="entry name" value="MULTI-COPPER OXIDASE"/>
    <property type="match status" value="1"/>
</dbReference>
<sequence>MPAVVDRRTFVRMTALSCLAVAACAQVNTRPVAGTPPDVIDEAEAARPHTGRTVTATLTAQPTTIDLGGPVVHTLAYGDSIPGRLIRADVGDDLAVTVTNRLDQPTSVHWHGIALRNDMDGAEPATADIAVGESFTYRFSAPHSGTYWAHPHTGLQADHGLYVPVIIDDPREPARYDVEWIVVTDDWTDGAGRSPQAIYDQLRGGMPAMGSARMGGGTSPLLGGDAGDVVYPYYVLNGRIPEAPSTLRARPGQRIRIRLINAGSDTAFRIALAGHSMTVTHTDGYPVVPRDVDAVLLGMGERVDVIVTAGDGVFPLVASAEGKNAMARALLVTGTGSAPGAEFRPRELEQRVGTVEVFTSTPEEGLGITAAEVTLTAALTGGMMHYSWGINGRPHPDSQPLSITRGQTAVLTFANRTMMWHPMHLHGHTFQMLDAAGGLSARKDTTIVRPRQAVSVALVADNPGTWMLHCHNTYHQEAGMMTSLDYTA</sequence>
<evidence type="ECO:0000313" key="8">
    <source>
        <dbReference type="EMBL" id="STZ60900.1"/>
    </source>
</evidence>
<feature type="signal peptide" evidence="4">
    <location>
        <begin position="1"/>
        <end position="25"/>
    </location>
</feature>
<evidence type="ECO:0000256" key="4">
    <source>
        <dbReference type="SAM" id="SignalP"/>
    </source>
</evidence>
<evidence type="ECO:0000259" key="6">
    <source>
        <dbReference type="Pfam" id="PF07731"/>
    </source>
</evidence>
<dbReference type="Pfam" id="PF07731">
    <property type="entry name" value="Cu-oxidase_2"/>
    <property type="match status" value="1"/>
</dbReference>
<keyword evidence="2" id="KW-0560">Oxidoreductase</keyword>
<dbReference type="InterPro" id="IPR033138">
    <property type="entry name" value="Cu_oxidase_CS"/>
</dbReference>
<dbReference type="PROSITE" id="PS51257">
    <property type="entry name" value="PROKAR_LIPOPROTEIN"/>
    <property type="match status" value="1"/>
</dbReference>
<feature type="domain" description="Plastocyanin-like" evidence="6">
    <location>
        <begin position="374"/>
        <end position="484"/>
    </location>
</feature>
<dbReference type="EMBL" id="UGQT01000001">
    <property type="protein sequence ID" value="STZ60900.1"/>
    <property type="molecule type" value="Genomic_DNA"/>
</dbReference>
<keyword evidence="3" id="KW-0186">Copper</keyword>
<dbReference type="PROSITE" id="PS00080">
    <property type="entry name" value="MULTICOPPER_OXIDASE2"/>
    <property type="match status" value="1"/>
</dbReference>
<evidence type="ECO:0000256" key="3">
    <source>
        <dbReference type="ARBA" id="ARBA00023008"/>
    </source>
</evidence>
<keyword evidence="1" id="KW-0479">Metal-binding</keyword>
<dbReference type="Proteomes" id="UP000254978">
    <property type="component" value="Unassembled WGS sequence"/>
</dbReference>
<dbReference type="InterPro" id="IPR011706">
    <property type="entry name" value="Cu-oxidase_C"/>
</dbReference>
<organism evidence="8 9">
    <name type="scientific">Mycolicibacterium tokaiense</name>
    <dbReference type="NCBI Taxonomy" id="39695"/>
    <lineage>
        <taxon>Bacteria</taxon>
        <taxon>Bacillati</taxon>
        <taxon>Actinomycetota</taxon>
        <taxon>Actinomycetes</taxon>
        <taxon>Mycobacteriales</taxon>
        <taxon>Mycobacteriaceae</taxon>
        <taxon>Mycolicibacterium</taxon>
    </lineage>
</organism>
<proteinExistence type="predicted"/>
<evidence type="ECO:0000313" key="9">
    <source>
        <dbReference type="Proteomes" id="UP000254978"/>
    </source>
</evidence>
<accession>A0A378TJT1</accession>
<dbReference type="InterPro" id="IPR008972">
    <property type="entry name" value="Cupredoxin"/>
</dbReference>
<feature type="domain" description="Plastocyanin-like" evidence="7">
    <location>
        <begin position="69"/>
        <end position="171"/>
    </location>
</feature>
<dbReference type="InterPro" id="IPR034279">
    <property type="entry name" value="CuRO_3_CopA"/>
</dbReference>
<gene>
    <name evidence="8" type="primary">copA_3</name>
    <name evidence="8" type="ORF">NCTC10821_04444</name>
</gene>
<evidence type="ECO:0000259" key="5">
    <source>
        <dbReference type="Pfam" id="PF00394"/>
    </source>
</evidence>
<dbReference type="Pfam" id="PF00394">
    <property type="entry name" value="Cu-oxidase"/>
    <property type="match status" value="1"/>
</dbReference>
<evidence type="ECO:0000256" key="2">
    <source>
        <dbReference type="ARBA" id="ARBA00023002"/>
    </source>
</evidence>
<keyword evidence="9" id="KW-1185">Reference proteome</keyword>
<evidence type="ECO:0000259" key="7">
    <source>
        <dbReference type="Pfam" id="PF07732"/>
    </source>
</evidence>
<dbReference type="InterPro" id="IPR045087">
    <property type="entry name" value="Cu-oxidase_fam"/>
</dbReference>
<dbReference type="PROSITE" id="PS00079">
    <property type="entry name" value="MULTICOPPER_OXIDASE1"/>
    <property type="match status" value="1"/>
</dbReference>
<dbReference type="Pfam" id="PF07732">
    <property type="entry name" value="Cu-oxidase_3"/>
    <property type="match status" value="1"/>
</dbReference>
<name>A0A378TJT1_9MYCO</name>
<dbReference type="InterPro" id="IPR002355">
    <property type="entry name" value="Cu_oxidase_Cu_BS"/>
</dbReference>
<dbReference type="GO" id="GO:0016491">
    <property type="term" value="F:oxidoreductase activity"/>
    <property type="evidence" value="ECO:0007669"/>
    <property type="project" value="UniProtKB-KW"/>
</dbReference>
<dbReference type="PANTHER" id="PTHR11709:SF394">
    <property type="entry name" value="FI03373P-RELATED"/>
    <property type="match status" value="1"/>
</dbReference>
<dbReference type="GO" id="GO:0005507">
    <property type="term" value="F:copper ion binding"/>
    <property type="evidence" value="ECO:0007669"/>
    <property type="project" value="InterPro"/>
</dbReference>
<dbReference type="AlphaFoldDB" id="A0A378TJT1"/>
<dbReference type="CDD" id="cd13870">
    <property type="entry name" value="CuRO_2_CopA_like_1"/>
    <property type="match status" value="1"/>
</dbReference>
<dbReference type="Gene3D" id="2.60.40.420">
    <property type="entry name" value="Cupredoxins - blue copper proteins"/>
    <property type="match status" value="2"/>
</dbReference>
<feature type="domain" description="Plastocyanin-like" evidence="5">
    <location>
        <begin position="180"/>
        <end position="333"/>
    </location>
</feature>
<keyword evidence="4" id="KW-0732">Signal</keyword>
<feature type="chain" id="PRO_5016995116" evidence="4">
    <location>
        <begin position="26"/>
        <end position="488"/>
    </location>
</feature>
<protein>
    <submittedName>
        <fullName evidence="8">Multicopper oxidase, type 2</fullName>
    </submittedName>
</protein>
<dbReference type="InterPro" id="IPR011707">
    <property type="entry name" value="Cu-oxidase-like_N"/>
</dbReference>